<feature type="region of interest" description="Disordered" evidence="1">
    <location>
        <begin position="165"/>
        <end position="223"/>
    </location>
</feature>
<comment type="caution">
    <text evidence="2">The sequence shown here is derived from an EMBL/GenBank/DDBJ whole genome shotgun (WGS) entry which is preliminary data.</text>
</comment>
<feature type="region of interest" description="Disordered" evidence="1">
    <location>
        <begin position="85"/>
        <end position="145"/>
    </location>
</feature>
<dbReference type="Proteomes" id="UP001213000">
    <property type="component" value="Unassembled WGS sequence"/>
</dbReference>
<name>A0AAD5VMZ5_9AGAR</name>
<protein>
    <submittedName>
        <fullName evidence="2">Uncharacterized protein</fullName>
    </submittedName>
</protein>
<dbReference type="EMBL" id="JANIEX010000635">
    <property type="protein sequence ID" value="KAJ3564732.1"/>
    <property type="molecule type" value="Genomic_DNA"/>
</dbReference>
<evidence type="ECO:0000256" key="1">
    <source>
        <dbReference type="SAM" id="MobiDB-lite"/>
    </source>
</evidence>
<proteinExistence type="predicted"/>
<evidence type="ECO:0000313" key="2">
    <source>
        <dbReference type="EMBL" id="KAJ3564732.1"/>
    </source>
</evidence>
<keyword evidence="3" id="KW-1185">Reference proteome</keyword>
<feature type="compositionally biased region" description="Polar residues" evidence="1">
    <location>
        <begin position="204"/>
        <end position="223"/>
    </location>
</feature>
<reference evidence="2" key="1">
    <citation type="submission" date="2022-07" db="EMBL/GenBank/DDBJ databases">
        <title>Genome Sequence of Leucocoprinus birnbaumii.</title>
        <authorList>
            <person name="Buettner E."/>
        </authorList>
    </citation>
    <scope>NUCLEOTIDE SEQUENCE</scope>
    <source>
        <strain evidence="2">VT141</strain>
    </source>
</reference>
<sequence>MTFFMDYIVRCTQSNRKYSGIPRKEVEVIRTHLSHDELGFLIEDALDRADGQQLQHLDDITRHSENCPEGEEEYDVYRRLATLSLSGGKDPSDVKSPSSSPSPPSPPSLPLPASAPPSSPPHIPEPSSTTIGAPPSSSSVSSLTLPGLLQNNNKYLGEKHRWELKKKRKREEQKRALARESTEEVKPGRSNVRVHTRKRRKTGTVPNPSLQTLTEPLSSPKSKNHCSNLYARHKKAQFCKAHGYATTDRVRQLVAETVESIQSSINAEDDIATQKGAYRAKAGKLNKKMGAWTERLREAKKSQTDPSQLISELVDDPDEPYQLVKWDGVTPKVIVDTEDTVIGALAGRPDNDSYLSRCSDLFDFMSEQAKTAKFTTKNLNH</sequence>
<feature type="compositionally biased region" description="Basic residues" evidence="1">
    <location>
        <begin position="192"/>
        <end position="202"/>
    </location>
</feature>
<evidence type="ECO:0000313" key="3">
    <source>
        <dbReference type="Proteomes" id="UP001213000"/>
    </source>
</evidence>
<feature type="compositionally biased region" description="Pro residues" evidence="1">
    <location>
        <begin position="100"/>
        <end position="124"/>
    </location>
</feature>
<dbReference type="AlphaFoldDB" id="A0AAD5VMZ5"/>
<feature type="compositionally biased region" description="Low complexity" evidence="1">
    <location>
        <begin position="134"/>
        <end position="145"/>
    </location>
</feature>
<accession>A0AAD5VMZ5</accession>
<organism evidence="2 3">
    <name type="scientific">Leucocoprinus birnbaumii</name>
    <dbReference type="NCBI Taxonomy" id="56174"/>
    <lineage>
        <taxon>Eukaryota</taxon>
        <taxon>Fungi</taxon>
        <taxon>Dikarya</taxon>
        <taxon>Basidiomycota</taxon>
        <taxon>Agaricomycotina</taxon>
        <taxon>Agaricomycetes</taxon>
        <taxon>Agaricomycetidae</taxon>
        <taxon>Agaricales</taxon>
        <taxon>Agaricineae</taxon>
        <taxon>Agaricaceae</taxon>
        <taxon>Leucocoprinus</taxon>
    </lineage>
</organism>
<feature type="compositionally biased region" description="Basic and acidic residues" evidence="1">
    <location>
        <begin position="170"/>
        <end position="187"/>
    </location>
</feature>
<gene>
    <name evidence="2" type="ORF">NP233_g8107</name>
</gene>